<evidence type="ECO:0000313" key="2">
    <source>
        <dbReference type="EMBL" id="KAK3286984.1"/>
    </source>
</evidence>
<gene>
    <name evidence="2" type="ORF">CYMTET_5491</name>
</gene>
<dbReference type="Proteomes" id="UP001190700">
    <property type="component" value="Unassembled WGS sequence"/>
</dbReference>
<feature type="region of interest" description="Disordered" evidence="1">
    <location>
        <begin position="370"/>
        <end position="404"/>
    </location>
</feature>
<feature type="compositionally biased region" description="Basic residues" evidence="1">
    <location>
        <begin position="395"/>
        <end position="404"/>
    </location>
</feature>
<feature type="region of interest" description="Disordered" evidence="1">
    <location>
        <begin position="214"/>
        <end position="236"/>
    </location>
</feature>
<dbReference type="AlphaFoldDB" id="A0AAE0LJF0"/>
<accession>A0AAE0LJF0</accession>
<dbReference type="EMBL" id="LGRX02001052">
    <property type="protein sequence ID" value="KAK3286984.1"/>
    <property type="molecule type" value="Genomic_DNA"/>
</dbReference>
<sequence length="404" mass="45385">MKKPANRSLRRKIEAVPGCTTCHIPVCGISELGQREIAYALRCIAKTEEELEFIDLWGEVLQLAEEIAFRILEALTNIQYDLEYWEDFAAHLQLKSQRSGKGWRWHFHYMGRRQPDDEIQRRMAIIFTAQRSLATTLGVVQQSISELLVLPSRGSALCAVVQSQRKALAVEQRPGTTPSKISFSIPACPYVANHNDNSSDGSTPKRSAVYDRLKDHRLHPPPPRAAGTPRGGQDLLDLDEFDADSSLLFFDDLPANPKARTEFLLKIPDPIPTEVKSEAVEHAMWGAHQCAKVFRAALEALQRDTDRLKKTEAESPELDLQLLVQNPEGAVIQSEEEERDARKLNAPPTVGDLSAKVDQLRGILNSMTGEVKKGNLTPNLELTPPYTWRPEQKQQGHRLRPGLR</sequence>
<evidence type="ECO:0000313" key="3">
    <source>
        <dbReference type="Proteomes" id="UP001190700"/>
    </source>
</evidence>
<proteinExistence type="predicted"/>
<feature type="compositionally biased region" description="Low complexity" evidence="1">
    <location>
        <begin position="225"/>
        <end position="235"/>
    </location>
</feature>
<reference evidence="2 3" key="1">
    <citation type="journal article" date="2015" name="Genome Biol. Evol.">
        <title>Comparative Genomics of a Bacterivorous Green Alga Reveals Evolutionary Causalities and Consequences of Phago-Mixotrophic Mode of Nutrition.</title>
        <authorList>
            <person name="Burns J.A."/>
            <person name="Paasch A."/>
            <person name="Narechania A."/>
            <person name="Kim E."/>
        </authorList>
    </citation>
    <scope>NUCLEOTIDE SEQUENCE [LARGE SCALE GENOMIC DNA]</scope>
    <source>
        <strain evidence="2 3">PLY_AMNH</strain>
    </source>
</reference>
<organism evidence="2 3">
    <name type="scientific">Cymbomonas tetramitiformis</name>
    <dbReference type="NCBI Taxonomy" id="36881"/>
    <lineage>
        <taxon>Eukaryota</taxon>
        <taxon>Viridiplantae</taxon>
        <taxon>Chlorophyta</taxon>
        <taxon>Pyramimonadophyceae</taxon>
        <taxon>Pyramimonadales</taxon>
        <taxon>Pyramimonadaceae</taxon>
        <taxon>Cymbomonas</taxon>
    </lineage>
</organism>
<evidence type="ECO:0000256" key="1">
    <source>
        <dbReference type="SAM" id="MobiDB-lite"/>
    </source>
</evidence>
<keyword evidence="3" id="KW-1185">Reference proteome</keyword>
<protein>
    <submittedName>
        <fullName evidence="2">Uncharacterized protein</fullName>
    </submittedName>
</protein>
<name>A0AAE0LJF0_9CHLO</name>
<comment type="caution">
    <text evidence="2">The sequence shown here is derived from an EMBL/GenBank/DDBJ whole genome shotgun (WGS) entry which is preliminary data.</text>
</comment>